<dbReference type="AlphaFoldDB" id="A0A4Y8KQZ5"/>
<evidence type="ECO:0000313" key="2">
    <source>
        <dbReference type="Proteomes" id="UP000298218"/>
    </source>
</evidence>
<keyword evidence="2" id="KW-1185">Reference proteome</keyword>
<proteinExistence type="predicted"/>
<gene>
    <name evidence="1" type="ORF">E3T53_08110</name>
</gene>
<name>A0A4Y8KQZ5_9MICO</name>
<dbReference type="Proteomes" id="UP000298218">
    <property type="component" value="Unassembled WGS sequence"/>
</dbReference>
<accession>A0A4Y8KQZ5</accession>
<dbReference type="OrthoDB" id="9900055at2"/>
<sequence length="71" mass="7838">MKNELTAAEAAEIVGKSAKHFRATLRVMKADGDLDPEGAWQEPAKANGIWKIRRVYLTVIAADRGWTVEQG</sequence>
<organism evidence="1 2">
    <name type="scientific">Cryobacterium psychrophilum</name>
    <dbReference type="NCBI Taxonomy" id="41988"/>
    <lineage>
        <taxon>Bacteria</taxon>
        <taxon>Bacillati</taxon>
        <taxon>Actinomycetota</taxon>
        <taxon>Actinomycetes</taxon>
        <taxon>Micrococcales</taxon>
        <taxon>Microbacteriaceae</taxon>
        <taxon>Cryobacterium</taxon>
    </lineage>
</organism>
<dbReference type="RefSeq" id="WP_134173183.1">
    <property type="nucleotide sequence ID" value="NZ_SODI01000001.1"/>
</dbReference>
<protein>
    <submittedName>
        <fullName evidence="1">Uncharacterized protein</fullName>
    </submittedName>
</protein>
<dbReference type="EMBL" id="SOHQ01000026">
    <property type="protein sequence ID" value="TFD79056.1"/>
    <property type="molecule type" value="Genomic_DNA"/>
</dbReference>
<comment type="caution">
    <text evidence="1">The sequence shown here is derived from an EMBL/GenBank/DDBJ whole genome shotgun (WGS) entry which is preliminary data.</text>
</comment>
<evidence type="ECO:0000313" key="1">
    <source>
        <dbReference type="EMBL" id="TFD79056.1"/>
    </source>
</evidence>
<reference evidence="1 2" key="1">
    <citation type="submission" date="2019-03" db="EMBL/GenBank/DDBJ databases">
        <title>Genomics of glacier-inhabiting Cryobacterium strains.</title>
        <authorList>
            <person name="Liu Q."/>
            <person name="Xin Y.-H."/>
        </authorList>
    </citation>
    <scope>NUCLEOTIDE SEQUENCE [LARGE SCALE GENOMIC DNA]</scope>
    <source>
        <strain evidence="1 2">CGMCC 1.4292</strain>
    </source>
</reference>